<dbReference type="PANTHER" id="PTHR11373">
    <property type="entry name" value="DEOXYNUCLEOSIDE TRIPHOSPHATE TRIPHOSPHOHYDROLASE"/>
    <property type="match status" value="1"/>
</dbReference>
<dbReference type="SMART" id="SM00471">
    <property type="entry name" value="HDc"/>
    <property type="match status" value="1"/>
</dbReference>
<evidence type="ECO:0000259" key="2">
    <source>
        <dbReference type="PROSITE" id="PS51831"/>
    </source>
</evidence>
<feature type="domain" description="HD" evidence="2">
    <location>
        <begin position="73"/>
        <end position="213"/>
    </location>
</feature>
<evidence type="ECO:0000313" key="4">
    <source>
        <dbReference type="Proteomes" id="UP000190848"/>
    </source>
</evidence>
<dbReference type="AlphaFoldDB" id="A0AAU8VFH1"/>
<accession>A0AAU8VFH1</accession>
<organism evidence="3 4">
    <name type="scientific">Elizabethkingia anophelis</name>
    <dbReference type="NCBI Taxonomy" id="1117645"/>
    <lineage>
        <taxon>Bacteria</taxon>
        <taxon>Pseudomonadati</taxon>
        <taxon>Bacteroidota</taxon>
        <taxon>Flavobacteriia</taxon>
        <taxon>Flavobacteriales</taxon>
        <taxon>Weeksellaceae</taxon>
        <taxon>Elizabethkingia</taxon>
    </lineage>
</organism>
<dbReference type="InterPro" id="IPR050135">
    <property type="entry name" value="dGTPase-like"/>
</dbReference>
<dbReference type="InterPro" id="IPR006261">
    <property type="entry name" value="dGTPase"/>
</dbReference>
<gene>
    <name evidence="3" type="ORF">BBD32_10270</name>
</gene>
<evidence type="ECO:0000313" key="3">
    <source>
        <dbReference type="EMBL" id="AQX01820.1"/>
    </source>
</evidence>
<reference evidence="3 4" key="1">
    <citation type="submission" date="2016-07" db="EMBL/GenBank/DDBJ databases">
        <title>Revisiting the taxonomy of the Elizabethkingia Genus using Whole-Genome Sequencing, Optical Mapping, and MALDI-TOF, along with proposal of three novel Elizabethkingia species: Elizabethkingia bruuniana sp. nov., Elizabethkingia ursingii sp. nov., and Elizabethkingia occulta sp. nov.</title>
        <authorList>
            <person name="Nicholson A.C."/>
        </authorList>
    </citation>
    <scope>NUCLEOTIDE SEQUENCE [LARGE SCALE GENOMIC DNA]</scope>
    <source>
        <strain evidence="3 4">F3201</strain>
    </source>
</reference>
<dbReference type="InterPro" id="IPR026875">
    <property type="entry name" value="PHydrolase_assoc_dom"/>
</dbReference>
<dbReference type="InterPro" id="IPR006674">
    <property type="entry name" value="HD_domain"/>
</dbReference>
<dbReference type="GO" id="GO:0006203">
    <property type="term" value="P:dGTP catabolic process"/>
    <property type="evidence" value="ECO:0007669"/>
    <property type="project" value="TreeGrafter"/>
</dbReference>
<dbReference type="GO" id="GO:0008832">
    <property type="term" value="F:dGTPase activity"/>
    <property type="evidence" value="ECO:0007669"/>
    <property type="project" value="TreeGrafter"/>
</dbReference>
<dbReference type="InterPro" id="IPR003607">
    <property type="entry name" value="HD/PDEase_dom"/>
</dbReference>
<proteinExistence type="predicted"/>
<protein>
    <recommendedName>
        <fullName evidence="2">HD domain-containing protein</fullName>
    </recommendedName>
</protein>
<dbReference type="EMBL" id="CP016374">
    <property type="protein sequence ID" value="AQX01820.1"/>
    <property type="molecule type" value="Genomic_DNA"/>
</dbReference>
<dbReference type="Pfam" id="PF01966">
    <property type="entry name" value="HD"/>
    <property type="match status" value="1"/>
</dbReference>
<dbReference type="Proteomes" id="UP000190848">
    <property type="component" value="Chromosome"/>
</dbReference>
<dbReference type="Pfam" id="PF13286">
    <property type="entry name" value="HD_assoc"/>
    <property type="match status" value="1"/>
</dbReference>
<dbReference type="CDD" id="cd00077">
    <property type="entry name" value="HDc"/>
    <property type="match status" value="1"/>
</dbReference>
<dbReference type="Gene3D" id="1.10.3210.10">
    <property type="entry name" value="Hypothetical protein af1432"/>
    <property type="match status" value="1"/>
</dbReference>
<dbReference type="SUPFAM" id="SSF109604">
    <property type="entry name" value="HD-domain/PDEase-like"/>
    <property type="match status" value="1"/>
</dbReference>
<dbReference type="NCBIfam" id="TIGR01353">
    <property type="entry name" value="dGTP_triPase"/>
    <property type="match status" value="1"/>
</dbReference>
<name>A0AAU8VFH1_9FLAO</name>
<evidence type="ECO:0000256" key="1">
    <source>
        <dbReference type="ARBA" id="ARBA00022801"/>
    </source>
</evidence>
<keyword evidence="1" id="KW-0378">Hydrolase</keyword>
<dbReference type="PROSITE" id="PS51831">
    <property type="entry name" value="HD"/>
    <property type="match status" value="1"/>
</dbReference>
<dbReference type="RefSeq" id="WP_078396099.1">
    <property type="nucleotide sequence ID" value="NZ_CP016374.1"/>
</dbReference>
<dbReference type="PANTHER" id="PTHR11373:SF40">
    <property type="entry name" value="DEOXYGUANOSINETRIPHOSPHATE TRIPHOSPHOHYDROLASE-LIKE PROTEIN 2"/>
    <property type="match status" value="1"/>
</dbReference>
<sequence>MTKDLRNYIKEKEAEVEKVASIRIDDNYKPTIYYFRTDADIDYSRVLYSSSYRRLQGKMQLFVPKSEVFYRNRLTHSHEVAQIAKTIAKKLKMKDIITVQTCSLAHDIGNPPFGHAGEKFLSSCSNSPYEGNAQTFRILRMVEERHYDFNGLNLTLRTLLGIVKYFDKYINNHSKFLYDEDYEIVKSWLDTYKISHKTIDCEIMDLSDEIAYAVHDLEDALKLKYFTIDELLYEFSIHPEYKDISFEFKKIIVSAKQFAEKAKAYNNSEEYSMLFRKELTSQLVSTLILDIDLIDGKLGYKKLKKLCKGLKSLTFKAIKRQPDIIEYEQLGKHILTKLYTIYDDDEFNEGMVLLPVNYRTSSNNKTRLILDYIGGMTDLYAISQYEKYFGKLENKGIYFK</sequence>